<dbReference type="EMBL" id="JBFARM010000001">
    <property type="protein sequence ID" value="MEV4284242.1"/>
    <property type="molecule type" value="Genomic_DNA"/>
</dbReference>
<dbReference type="InterPro" id="IPR000073">
    <property type="entry name" value="AB_hydrolase_1"/>
</dbReference>
<organism evidence="2 3">
    <name type="scientific">Nonomuraea bangladeshensis</name>
    <dbReference type="NCBI Taxonomy" id="404385"/>
    <lineage>
        <taxon>Bacteria</taxon>
        <taxon>Bacillati</taxon>
        <taxon>Actinomycetota</taxon>
        <taxon>Actinomycetes</taxon>
        <taxon>Streptosporangiales</taxon>
        <taxon>Streptosporangiaceae</taxon>
        <taxon>Nonomuraea</taxon>
    </lineage>
</organism>
<dbReference type="PRINTS" id="PR00111">
    <property type="entry name" value="ABHYDROLASE"/>
</dbReference>
<dbReference type="GO" id="GO:0016787">
    <property type="term" value="F:hydrolase activity"/>
    <property type="evidence" value="ECO:0007669"/>
    <property type="project" value="UniProtKB-KW"/>
</dbReference>
<reference evidence="2 3" key="1">
    <citation type="submission" date="2024-06" db="EMBL/GenBank/DDBJ databases">
        <title>The Natural Products Discovery Center: Release of the First 8490 Sequenced Strains for Exploring Actinobacteria Biosynthetic Diversity.</title>
        <authorList>
            <person name="Kalkreuter E."/>
            <person name="Kautsar S.A."/>
            <person name="Yang D."/>
            <person name="Bader C.D."/>
            <person name="Teijaro C.N."/>
            <person name="Fluegel L."/>
            <person name="Davis C.M."/>
            <person name="Simpson J.R."/>
            <person name="Lauterbach L."/>
            <person name="Steele A.D."/>
            <person name="Gui C."/>
            <person name="Meng S."/>
            <person name="Li G."/>
            <person name="Viehrig K."/>
            <person name="Ye F."/>
            <person name="Su P."/>
            <person name="Kiefer A.F."/>
            <person name="Nichols A."/>
            <person name="Cepeda A.J."/>
            <person name="Yan W."/>
            <person name="Fan B."/>
            <person name="Jiang Y."/>
            <person name="Adhikari A."/>
            <person name="Zheng C.-J."/>
            <person name="Schuster L."/>
            <person name="Cowan T.M."/>
            <person name="Smanski M.J."/>
            <person name="Chevrette M.G."/>
            <person name="De Carvalho L.P.S."/>
            <person name="Shen B."/>
        </authorList>
    </citation>
    <scope>NUCLEOTIDE SEQUENCE [LARGE SCALE GENOMIC DNA]</scope>
    <source>
        <strain evidence="2 3">NPDC049574</strain>
    </source>
</reference>
<gene>
    <name evidence="2" type="ORF">AB0K40_01920</name>
</gene>
<protein>
    <submittedName>
        <fullName evidence="2">Alpha/beta fold hydrolase</fullName>
    </submittedName>
</protein>
<evidence type="ECO:0000313" key="3">
    <source>
        <dbReference type="Proteomes" id="UP001552427"/>
    </source>
</evidence>
<keyword evidence="3" id="KW-1185">Reference proteome</keyword>
<dbReference type="InterPro" id="IPR050266">
    <property type="entry name" value="AB_hydrolase_sf"/>
</dbReference>
<dbReference type="InterPro" id="IPR000639">
    <property type="entry name" value="Epox_hydrolase-like"/>
</dbReference>
<accession>A0ABV3GVE5</accession>
<dbReference type="Gene3D" id="3.40.50.1820">
    <property type="entry name" value="alpha/beta hydrolase"/>
    <property type="match status" value="2"/>
</dbReference>
<dbReference type="RefSeq" id="WP_364444545.1">
    <property type="nucleotide sequence ID" value="NZ_JBFARM010000001.1"/>
</dbReference>
<dbReference type="SUPFAM" id="SSF53474">
    <property type="entry name" value="alpha/beta-Hydrolases"/>
    <property type="match status" value="1"/>
</dbReference>
<evidence type="ECO:0000313" key="2">
    <source>
        <dbReference type="EMBL" id="MEV4284242.1"/>
    </source>
</evidence>
<evidence type="ECO:0000259" key="1">
    <source>
        <dbReference type="Pfam" id="PF00561"/>
    </source>
</evidence>
<comment type="caution">
    <text evidence="2">The sequence shown here is derived from an EMBL/GenBank/DDBJ whole genome shotgun (WGS) entry which is preliminary data.</text>
</comment>
<proteinExistence type="predicted"/>
<name>A0ABV3GVE5_9ACTN</name>
<feature type="domain" description="AB hydrolase-1" evidence="1">
    <location>
        <begin position="23"/>
        <end position="125"/>
    </location>
</feature>
<dbReference type="InterPro" id="IPR029058">
    <property type="entry name" value="AB_hydrolase_fold"/>
</dbReference>
<dbReference type="Proteomes" id="UP001552427">
    <property type="component" value="Unassembled WGS sequence"/>
</dbReference>
<dbReference type="PRINTS" id="PR00412">
    <property type="entry name" value="EPOXHYDRLASE"/>
</dbReference>
<dbReference type="Pfam" id="PF00561">
    <property type="entry name" value="Abhydrolase_1"/>
    <property type="match status" value="1"/>
</dbReference>
<dbReference type="PANTHER" id="PTHR43798">
    <property type="entry name" value="MONOACYLGLYCEROL LIPASE"/>
    <property type="match status" value="1"/>
</dbReference>
<sequence length="225" mass="24128">MIREAHVNGIKLVYREEGHAEAPPLLLVHGRTADHNDWNGITQHFAARYHVLAPDLRGHGRSDRPGDYPLPAMAEDLAGLLDHAGAARATVIGHSLGGMVAYLLAANHPERVARLVLEDVPPPLPLQGRSPLVEDDSTDSTGFDWRMMHDTERQMLDPDPAWLDGLARITAPTLVLSGGAASPFDAAGLAARVPGAELVTIEAGHLIHTSDRAGFLRAVDGFLPV</sequence>
<keyword evidence="2" id="KW-0378">Hydrolase</keyword>
<dbReference type="PANTHER" id="PTHR43798:SF33">
    <property type="entry name" value="HYDROLASE, PUTATIVE (AFU_ORTHOLOGUE AFUA_2G14860)-RELATED"/>
    <property type="match status" value="1"/>
</dbReference>